<organism evidence="8 9">
    <name type="scientific">Halcyon senegalensis</name>
    <dbReference type="NCBI Taxonomy" id="342381"/>
    <lineage>
        <taxon>Eukaryota</taxon>
        <taxon>Metazoa</taxon>
        <taxon>Chordata</taxon>
        <taxon>Craniata</taxon>
        <taxon>Vertebrata</taxon>
        <taxon>Euteleostomi</taxon>
        <taxon>Archelosauria</taxon>
        <taxon>Archosauria</taxon>
        <taxon>Dinosauria</taxon>
        <taxon>Saurischia</taxon>
        <taxon>Theropoda</taxon>
        <taxon>Coelurosauria</taxon>
        <taxon>Aves</taxon>
        <taxon>Neognathae</taxon>
        <taxon>Neoaves</taxon>
        <taxon>Telluraves</taxon>
        <taxon>Coraciimorphae</taxon>
        <taxon>Coraciiformes</taxon>
        <taxon>Alcedinidae</taxon>
        <taxon>Halcyon</taxon>
    </lineage>
</organism>
<dbReference type="AlphaFoldDB" id="A0A851YQA7"/>
<evidence type="ECO:0000256" key="2">
    <source>
        <dbReference type="ARBA" id="ARBA00005900"/>
    </source>
</evidence>
<keyword evidence="9" id="KW-1185">Reference proteome</keyword>
<comment type="similarity">
    <text evidence="2">Belongs to the MIP/aquaporin (TC 1.A.8) family. AQP11/AQP12 subfamily.</text>
</comment>
<dbReference type="InterPro" id="IPR023271">
    <property type="entry name" value="Aquaporin-like"/>
</dbReference>
<feature type="non-terminal residue" evidence="8">
    <location>
        <position position="239"/>
    </location>
</feature>
<evidence type="ECO:0000256" key="4">
    <source>
        <dbReference type="ARBA" id="ARBA00022989"/>
    </source>
</evidence>
<feature type="transmembrane region" description="Helical" evidence="7">
    <location>
        <begin position="181"/>
        <end position="205"/>
    </location>
</feature>
<dbReference type="InterPro" id="IPR016697">
    <property type="entry name" value="Aquaporin_11/12"/>
</dbReference>
<evidence type="ECO:0000256" key="7">
    <source>
        <dbReference type="SAM" id="Phobius"/>
    </source>
</evidence>
<feature type="non-terminal residue" evidence="8">
    <location>
        <position position="1"/>
    </location>
</feature>
<dbReference type="InterPro" id="IPR023266">
    <property type="entry name" value="Aquaporin_11"/>
</dbReference>
<name>A0A851YQA7_9AVES</name>
<evidence type="ECO:0000256" key="6">
    <source>
        <dbReference type="RuleBase" id="RU000477"/>
    </source>
</evidence>
<dbReference type="GO" id="GO:0005737">
    <property type="term" value="C:cytoplasm"/>
    <property type="evidence" value="ECO:0007669"/>
    <property type="project" value="TreeGrafter"/>
</dbReference>
<protein>
    <submittedName>
        <fullName evidence="8">AQP11 protein</fullName>
    </submittedName>
</protein>
<dbReference type="PANTHER" id="PTHR21191">
    <property type="entry name" value="AQUAPORIN"/>
    <property type="match status" value="1"/>
</dbReference>
<accession>A0A851YQA7</accession>
<dbReference type="Proteomes" id="UP000648918">
    <property type="component" value="Unassembled WGS sequence"/>
</dbReference>
<dbReference type="PIRSF" id="PIRSF017529">
    <property type="entry name" value="Aquaporin_11/12"/>
    <property type="match status" value="1"/>
</dbReference>
<dbReference type="PRINTS" id="PR02024">
    <property type="entry name" value="AQUAPORIN11"/>
</dbReference>
<comment type="subcellular location">
    <subcellularLocation>
        <location evidence="1">Membrane</location>
        <topology evidence="1">Multi-pass membrane protein</topology>
    </subcellularLocation>
</comment>
<keyword evidence="6" id="KW-0813">Transport</keyword>
<dbReference type="Pfam" id="PF00230">
    <property type="entry name" value="MIP"/>
    <property type="match status" value="1"/>
</dbReference>
<reference evidence="8" key="1">
    <citation type="submission" date="2019-09" db="EMBL/GenBank/DDBJ databases">
        <title>Bird 10,000 Genomes (B10K) Project - Family phase.</title>
        <authorList>
            <person name="Zhang G."/>
        </authorList>
    </citation>
    <scope>NUCLEOTIDE SEQUENCE</scope>
    <source>
        <strain evidence="8">B10K-DU-024-03</strain>
        <tissue evidence="8">Muscle</tissue>
    </source>
</reference>
<dbReference type="Gene3D" id="1.20.1080.10">
    <property type="entry name" value="Glycerol uptake facilitator protein"/>
    <property type="match status" value="1"/>
</dbReference>
<dbReference type="PRINTS" id="PR00783">
    <property type="entry name" value="MINTRINSICP"/>
</dbReference>
<dbReference type="GO" id="GO:0016020">
    <property type="term" value="C:membrane"/>
    <property type="evidence" value="ECO:0007669"/>
    <property type="project" value="UniProtKB-SubCell"/>
</dbReference>
<dbReference type="PANTHER" id="PTHR21191:SF7">
    <property type="entry name" value="AQUAPORIN-11"/>
    <property type="match status" value="1"/>
</dbReference>
<keyword evidence="3 6" id="KW-0812">Transmembrane</keyword>
<evidence type="ECO:0000313" key="9">
    <source>
        <dbReference type="Proteomes" id="UP000648918"/>
    </source>
</evidence>
<evidence type="ECO:0000313" key="8">
    <source>
        <dbReference type="EMBL" id="NXD83006.1"/>
    </source>
</evidence>
<gene>
    <name evidence="8" type="primary">Aqp11</name>
    <name evidence="8" type="ORF">HALSEN_R08368</name>
</gene>
<feature type="transmembrane region" description="Helical" evidence="7">
    <location>
        <begin position="217"/>
        <end position="238"/>
    </location>
</feature>
<dbReference type="InterPro" id="IPR000425">
    <property type="entry name" value="MIP"/>
</dbReference>
<dbReference type="EMBL" id="WBNJ01000238">
    <property type="protein sequence ID" value="NXD83006.1"/>
    <property type="molecule type" value="Genomic_DNA"/>
</dbReference>
<sequence length="239" mass="26228">PSLLLMAGITGAVGLCRRLTRRRLRLRPRLCAFLLEMVSTFQVCACTSELCLLGTAEPQPHTALTLTYGFTVLHGWTLPGSTCNPCGTLQPVWAGAAPLALGGLKIAAQFVAAVLARVFMHFVWSLEMAEAHFGAPSQHCSNPMQTTEVQAFCIELLFSVVFQLTVLRVESVNPKYKVHLIAFLITMLVYAGGNLTGAIFNPALAFSLHASCFYDKFLSYSLVYWVAPFLGKFLILYVF</sequence>
<comment type="caution">
    <text evidence="8">The sequence shown here is derived from an EMBL/GenBank/DDBJ whole genome shotgun (WGS) entry which is preliminary data.</text>
</comment>
<dbReference type="OrthoDB" id="9894770at2759"/>
<proteinExistence type="inferred from homology"/>
<dbReference type="SUPFAM" id="SSF81338">
    <property type="entry name" value="Aquaporin-like"/>
    <property type="match status" value="1"/>
</dbReference>
<dbReference type="GO" id="GO:0015267">
    <property type="term" value="F:channel activity"/>
    <property type="evidence" value="ECO:0007669"/>
    <property type="project" value="InterPro"/>
</dbReference>
<evidence type="ECO:0000256" key="3">
    <source>
        <dbReference type="ARBA" id="ARBA00022692"/>
    </source>
</evidence>
<dbReference type="InterPro" id="IPR051883">
    <property type="entry name" value="AQP11/12_channel"/>
</dbReference>
<keyword evidence="4 7" id="KW-1133">Transmembrane helix</keyword>
<evidence type="ECO:0000256" key="1">
    <source>
        <dbReference type="ARBA" id="ARBA00004141"/>
    </source>
</evidence>
<evidence type="ECO:0000256" key="5">
    <source>
        <dbReference type="ARBA" id="ARBA00023136"/>
    </source>
</evidence>
<keyword evidence="5 7" id="KW-0472">Membrane</keyword>